<dbReference type="SUPFAM" id="SSF54849">
    <property type="entry name" value="GroEL-intermediate domain like"/>
    <property type="match status" value="1"/>
</dbReference>
<evidence type="ECO:0000256" key="6">
    <source>
        <dbReference type="ARBA" id="ARBA00023464"/>
    </source>
</evidence>
<comment type="caution">
    <text evidence="11">The sequence shown here is derived from an EMBL/GenBank/DDBJ whole genome shotgun (WGS) entry which is preliminary data.</text>
</comment>
<dbReference type="FunFam" id="3.30.810.10:FF:000001">
    <property type="entry name" value="1-phosphatidylinositol 3-phosphate 5-kinase FAB1"/>
    <property type="match status" value="2"/>
</dbReference>
<dbReference type="CDD" id="cd03334">
    <property type="entry name" value="Fab1_TCP"/>
    <property type="match status" value="1"/>
</dbReference>
<organism evidence="11 12">
    <name type="scientific">Ananas comosus</name>
    <name type="common">Pineapple</name>
    <name type="synonym">Ananas ananas</name>
    <dbReference type="NCBI Taxonomy" id="4615"/>
    <lineage>
        <taxon>Eukaryota</taxon>
        <taxon>Viridiplantae</taxon>
        <taxon>Streptophyta</taxon>
        <taxon>Embryophyta</taxon>
        <taxon>Tracheophyta</taxon>
        <taxon>Spermatophyta</taxon>
        <taxon>Magnoliopsida</taxon>
        <taxon>Liliopsida</taxon>
        <taxon>Poales</taxon>
        <taxon>Bromeliaceae</taxon>
        <taxon>Bromelioideae</taxon>
        <taxon>Ananas</taxon>
    </lineage>
</organism>
<evidence type="ECO:0000256" key="9">
    <source>
        <dbReference type="SAM" id="MobiDB-lite"/>
    </source>
</evidence>
<keyword evidence="3 8" id="KW-0547">Nucleotide-binding</keyword>
<dbReference type="InterPro" id="IPR027483">
    <property type="entry name" value="PInositol-4-P-4/5-kinase_C_sf"/>
</dbReference>
<dbReference type="InterPro" id="IPR002498">
    <property type="entry name" value="PInositol-4-P-4/5-kinase_core"/>
</dbReference>
<dbReference type="SUPFAM" id="SSF52029">
    <property type="entry name" value="GroEL apical domain-like"/>
    <property type="match status" value="2"/>
</dbReference>
<dbReference type="InterPro" id="IPR027409">
    <property type="entry name" value="GroEL-like_apical_dom_sf"/>
</dbReference>
<feature type="region of interest" description="Disordered" evidence="9">
    <location>
        <begin position="1"/>
        <end position="55"/>
    </location>
</feature>
<keyword evidence="4 8" id="KW-0418">Kinase</keyword>
<protein>
    <recommendedName>
        <fullName evidence="1">1-phosphatidylinositol-3-phosphate 5-kinase</fullName>
        <ecNumber evidence="1">2.7.1.150</ecNumber>
    </recommendedName>
    <alternativeName>
        <fullName evidence="7">Phosphatidylinositol 3-phosphate 5-kinase type III</fullName>
    </alternativeName>
</protein>
<dbReference type="GO" id="GO:0010008">
    <property type="term" value="C:endosome membrane"/>
    <property type="evidence" value="ECO:0007669"/>
    <property type="project" value="TreeGrafter"/>
</dbReference>
<keyword evidence="2 8" id="KW-0808">Transferase</keyword>
<dbReference type="STRING" id="4615.A0A199UTK6"/>
<feature type="domain" description="PIPK" evidence="10">
    <location>
        <begin position="2481"/>
        <end position="2798"/>
    </location>
</feature>
<dbReference type="Pfam" id="PF00118">
    <property type="entry name" value="Cpn60_TCP1"/>
    <property type="match status" value="2"/>
</dbReference>
<name>A0A199UTK6_ANACO</name>
<reference evidence="11 12" key="1">
    <citation type="journal article" date="2016" name="DNA Res.">
        <title>The draft genome of MD-2 pineapple using hybrid error correction of long reads.</title>
        <authorList>
            <person name="Redwan R.M."/>
            <person name="Saidin A."/>
            <person name="Kumar S.V."/>
        </authorList>
    </citation>
    <scope>NUCLEOTIDE SEQUENCE [LARGE SCALE GENOMIC DNA]</scope>
    <source>
        <strain evidence="12">cv. MD2</strain>
        <tissue evidence="11">Leaf</tissue>
    </source>
</reference>
<evidence type="ECO:0000256" key="4">
    <source>
        <dbReference type="ARBA" id="ARBA00022777"/>
    </source>
</evidence>
<dbReference type="InterPro" id="IPR002423">
    <property type="entry name" value="Cpn60/GroEL/TCP-1"/>
</dbReference>
<evidence type="ECO:0000256" key="3">
    <source>
        <dbReference type="ARBA" id="ARBA00022741"/>
    </source>
</evidence>
<accession>A0A199UTK6</accession>
<dbReference type="Pfam" id="PF01504">
    <property type="entry name" value="PIP5K"/>
    <property type="match status" value="2"/>
</dbReference>
<dbReference type="GO" id="GO:0046854">
    <property type="term" value="P:phosphatidylinositol phosphate biosynthetic process"/>
    <property type="evidence" value="ECO:0007669"/>
    <property type="project" value="TreeGrafter"/>
</dbReference>
<dbReference type="CDD" id="cd17300">
    <property type="entry name" value="PIPKc_PIKfyve"/>
    <property type="match status" value="2"/>
</dbReference>
<dbReference type="GO" id="GO:0000285">
    <property type="term" value="F:1-phosphatidylinositol-3-phosphate 5-kinase activity"/>
    <property type="evidence" value="ECO:0007669"/>
    <property type="project" value="UniProtKB-EC"/>
</dbReference>
<evidence type="ECO:0000256" key="2">
    <source>
        <dbReference type="ARBA" id="ARBA00022679"/>
    </source>
</evidence>
<feature type="domain" description="PIPK" evidence="10">
    <location>
        <begin position="826"/>
        <end position="1143"/>
    </location>
</feature>
<dbReference type="GO" id="GO:0005524">
    <property type="term" value="F:ATP binding"/>
    <property type="evidence" value="ECO:0007669"/>
    <property type="project" value="UniProtKB-UniRule"/>
</dbReference>
<feature type="compositionally biased region" description="Polar residues" evidence="9">
    <location>
        <begin position="26"/>
        <end position="37"/>
    </location>
</feature>
<dbReference type="InterPro" id="IPR027410">
    <property type="entry name" value="TCP-1-like_intermed_sf"/>
</dbReference>
<dbReference type="InterPro" id="IPR027484">
    <property type="entry name" value="PInositol-4-P-5-kinase_N"/>
</dbReference>
<evidence type="ECO:0000256" key="7">
    <source>
        <dbReference type="ARBA" id="ARBA00077223"/>
    </source>
</evidence>
<dbReference type="FunFam" id="3.50.7.10:FF:000007">
    <property type="entry name" value="1-phosphatidylinositol 3-phosphate 5-kinase isoform X1"/>
    <property type="match status" value="2"/>
</dbReference>
<gene>
    <name evidence="11" type="ORF">ACMD2_10500</name>
</gene>
<keyword evidence="5 8" id="KW-0067">ATP-binding</keyword>
<dbReference type="InterPro" id="IPR044769">
    <property type="entry name" value="PIKfyve_PIPKc"/>
</dbReference>
<dbReference type="PANTHER" id="PTHR45748:SF4">
    <property type="entry name" value="1-PHOSPHATIDYLINOSITOL-3-PHOSPHATE 5-KINASE FAB1D-RELATED"/>
    <property type="match status" value="1"/>
</dbReference>
<dbReference type="FunFam" id="3.30.800.10:FF:000007">
    <property type="entry name" value="Putative 1-phosphatidylinositol-4-phosphate 5-kinase/ zinc ion binding family"/>
    <property type="match status" value="1"/>
</dbReference>
<comment type="subunit">
    <text evidence="6">Component of the PI(3,5)P2 regulatory complex at least composed of ATG18, SAC/FIG4, FAB1 and VAC14.</text>
</comment>
<evidence type="ECO:0000256" key="5">
    <source>
        <dbReference type="ARBA" id="ARBA00022840"/>
    </source>
</evidence>
<evidence type="ECO:0000256" key="8">
    <source>
        <dbReference type="PROSITE-ProRule" id="PRU00781"/>
    </source>
</evidence>
<proteinExistence type="predicted"/>
<dbReference type="Gene3D" id="3.30.810.10">
    <property type="entry name" value="2-Layer Sandwich"/>
    <property type="match status" value="2"/>
</dbReference>
<dbReference type="PROSITE" id="PS51455">
    <property type="entry name" value="PIPK"/>
    <property type="match status" value="2"/>
</dbReference>
<dbReference type="Proteomes" id="UP000092600">
    <property type="component" value="Unassembled WGS sequence"/>
</dbReference>
<dbReference type="EMBL" id="LSRQ01005198">
    <property type="protein sequence ID" value="OAY67966.1"/>
    <property type="molecule type" value="Genomic_DNA"/>
</dbReference>
<dbReference type="Gene3D" id="3.30.800.10">
    <property type="entry name" value="Phosphatidylinositol Phosphate Kinase II Beta"/>
    <property type="match status" value="2"/>
</dbReference>
<evidence type="ECO:0000256" key="1">
    <source>
        <dbReference type="ARBA" id="ARBA00012009"/>
    </source>
</evidence>
<dbReference type="SMART" id="SM00330">
    <property type="entry name" value="PIPKc"/>
    <property type="match status" value="2"/>
</dbReference>
<evidence type="ECO:0000313" key="11">
    <source>
        <dbReference type="EMBL" id="OAY67966.1"/>
    </source>
</evidence>
<dbReference type="SUPFAM" id="SSF56104">
    <property type="entry name" value="SAICAR synthase-like"/>
    <property type="match status" value="2"/>
</dbReference>
<feature type="region of interest" description="Disordered" evidence="9">
    <location>
        <begin position="82"/>
        <end position="110"/>
    </location>
</feature>
<evidence type="ECO:0000313" key="12">
    <source>
        <dbReference type="Proteomes" id="UP000092600"/>
    </source>
</evidence>
<dbReference type="EC" id="2.7.1.150" evidence="1"/>
<evidence type="ECO:0000259" key="10">
    <source>
        <dbReference type="PROSITE" id="PS51455"/>
    </source>
</evidence>
<dbReference type="Gene3D" id="3.50.7.10">
    <property type="entry name" value="GroEL"/>
    <property type="match status" value="2"/>
</dbReference>
<dbReference type="PANTHER" id="PTHR45748">
    <property type="entry name" value="1-PHOSPHATIDYLINOSITOL 3-PHOSPHATE 5-KINASE-RELATED"/>
    <property type="match status" value="1"/>
</dbReference>
<sequence>MANGSDESFPMNQKPLEDSENEGARFQNSISDDGQSTKLRDDSDEIENGSGGTNPHIPFFFWKDPHIWRPPEPADMMERFASDDDDDWNDNKEWGRSNFGSNHNNKEERQTATKWRLKTFVGRLLASEGVSFSEREGGESWLEIVASLSWETALLLKHEYSEGNGMGPLFPVKVTCVASGARQESDVIKGLVFKNKVAQKKVPTKLNNPRLVLVKGVFKQSSIGFTSFNSMEQENTHFEKFLNQIAEIDGQKVVLVRKSVPRDMQEIRGEEVTLVLDVRLQDLERIARFTESGIISIADVLEEHKLKQLLDEHKLKQFDSFHIEKFTEEHNGVGEGGKRPQKTLMFLEGCRNPFRCTILLKGANSKELKKVKHMMQHSVCAAYHLILETSFFEDQRVFLSDKNAVEEENLGSAETEPSVVCDAALYMHTEGTLVLPSDSPSSVVHKEIEGLYNLEGIVVLVSSRCIMKKSACKRHLSHIKYYGNSDVPLGRYLQDILLNQKGSCSSCSEPPEDHMYSYTHYNGNITVILRHLTPESYLASENEGKIWMWNRCLRCGPKRWTASSTQRVVISPSARKLSFGKFLELYFSSHSAARVLSSCGHSLHKDCLLFFGYLQDLQLGSKVVIFGYSHVHIYAAREPPPILELNHSNGHDWLKEELKNDKLVEQKKGAISHNNIETNGQKDSSTIIGNFYQINPSFGESSSAGGHSFSKDEQTMLEIEPANVISTENGFSGAERHSDPSMIEEHAAFQTDQNHDIWSHDLSTEEMDLLRSIAGCFQNVSSVSEEETYSIIALALAMSKYRDHLLDILAERETEVIGEPHRTMEKSNSLISNGSFNASHKSFKRSESEISHSPLADESHDLSSLLASQDHPEVVIDNMKIPLKSKYTVVCVYAKDFFSLREKFCPSELAYLSSLSRCKKWNAQGGKSKASFAKTMDDRLIVKQIKKAEFTSFLKFGHDYFEYIDPLKRRGQTCLGRILGVYQVTKIENGNKEKSNLLVMENILFGCNISRTYDLKGAIFSRHVPDSKDSKKVLLDQNFMEDMWVSPIYISVKTKHLLERAIWNDTSFLSKNNIVDYSLLVGVDDERHEFAFGIIDYLGQYTWDKQIETWMKASLMVPKDETPTVISPKEYKQSSLDSMMTNGYFCGRCSPSFSNGYENRDESSMMDCECQFGCRKSCLDDYAEEYLTMDGSSPYATPLLSPASSFSSYGSCLSTLDDFLDEENLQVSLTCSQISGEDGIEELDTGQTDSDIQISECVKEHEDVSSVTDINIESSNSIVDTNGMSIPVSAEDIFSSNLVPLDVSECGKDEKVECLNNMLDTSNDEKVEYLNSMLEHETVPPVTDINIKPFHAIIDTNGHSLPISAEENFSSNLLPVDVSEYDKDEKVEYLNDIVDTSKDEKAEHLNNMLEHESVSLATDIDNAKLSNLLPLDVSEHGNDEKPGSINDTLDIGCSAKPIDDPNKIENCNSSICPLTLSNFEMDPLLWIPPEPADKEDDIENIANDDDGYYSDGVKWGHPSLFGGVNEEGGYNYNSQEERQTAMLEAMNGQFKILVGRLLASEGIFNSESDGGESWLDIVASLSWEAALLVQPDGSEGKEMDPCSYVKVKCIASGTHRQSEVIKGLVFKKTAAHKHMPTKFKNPRLLLLRGVFGHSASGFSSFNSMEQEKGHFEKSIVKMMEMCQPNVVLVEKAVSRDIQEFLLKQGVTLVLDMKLHRLERIARCTGSPVISFSDVLTNPKLKQCEFFHVERFVEEHNGVGEGAKRPSKTLMFLEGLPKPLGCTILLKGATSEELKKIKNVMQYAVFAAYHLILETSFFADQRVFLTEMNAVKEEKSVNVKNEALPLCDNALSSKVPNSSMLSTVSEGFTSSCNGFNVLGTQSIDLPVTLSPESIDSRPVANIKGKQDNKPIFDEKAEKVSDASEIIGFHGVDHNVFVPKSILILVSSQCTTKESVCEQNHISRITCYGNSDVPLGRYLQEILLNQKHRCSSCGEPPESHVYSYTHHNGSLTVRVQSLPPKLHLSGEGKGKIWMWTQCLRCACEGRGIAGSSQRVVISRSARNLSFGKFLGLSFSSDSAARRLSKCGHSLHRDCLRFFGLGSRVAIFRYSSVEIYAACKPPPTLEFPNSNGEDWLKKEQKNVLSRVDLLFSEIANLLQNLRIKYPSVLSKCCNSVFINGFTLVEEMLMQEKRDFEDQDSLLNVIDHSGKQGIIHIILVLNWLYQELLLWLYVWDHRLEHLLQCEQVEQEKDIVSSNGIVKQNMLEDDHKISEDSNELIMDVNRSPFSKSYSHPEHEQTVLEMVLGQINGDFGNRFHSLHDDDYGENDHEGTIPVSNGMQLDTSTQDTKDGLLEKPTDIKVQNDEKVSSDETYPVRSNAAQDLCNAKLEDTENWFWAPFSRLKMTYRNDIQCGSLEKFHLINNYTPSHLSPVFQLSTEKYTVCSGGNVLSVSEDEISSIIALALATEPNKSIEKSNSVASLTSSFWSSMGSVDSETNHSVSIASLLSADELSSFFDSDGLSLLALQGMHPEIFIDTAKIGLKSKCSVVCIYAKQFYALRKKYCPSELAYISSLSRCKKWDAQGGKSKALFAKSLDERLIIKQIKKAEFDSFLKFGPDYFKYISSLESGSQTCLARILGIYQVKQIKNGKEMKIDLLVMENLFFGHNISRTYDLKGAVFSRHISDSDERGKVLLDQNFIEDMRKSPIYISGKTKHLLQRAIWNDTHFLNLCNVMDYSLLVGVDKERKELVFGIIDYLRQYTWDKQLETWVKASLVVPKNELPTVISPKEYKKRFRAFMSKYFLSVPDSSSLEVYEKQQEKPIEE</sequence>